<dbReference type="EMBL" id="FQYW01000012">
    <property type="protein sequence ID" value="SHI74798.1"/>
    <property type="molecule type" value="Genomic_DNA"/>
</dbReference>
<dbReference type="PROSITE" id="PS50977">
    <property type="entry name" value="HTH_TETR_2"/>
    <property type="match status" value="1"/>
</dbReference>
<dbReference type="Proteomes" id="UP000191240">
    <property type="component" value="Unassembled WGS sequence"/>
</dbReference>
<dbReference type="Gene3D" id="1.10.357.10">
    <property type="entry name" value="Tetracycline Repressor, domain 2"/>
    <property type="match status" value="1"/>
</dbReference>
<dbReference type="InterPro" id="IPR001647">
    <property type="entry name" value="HTH_TetR"/>
</dbReference>
<reference evidence="4 5" key="1">
    <citation type="submission" date="2016-11" db="EMBL/GenBank/DDBJ databases">
        <authorList>
            <person name="Jaros S."/>
            <person name="Januszkiewicz K."/>
            <person name="Wedrychowicz H."/>
        </authorList>
    </citation>
    <scope>NUCLEOTIDE SEQUENCE [LARGE SCALE GENOMIC DNA]</scope>
    <source>
        <strain evidence="4 5">DSM 3074</strain>
    </source>
</reference>
<evidence type="ECO:0000313" key="4">
    <source>
        <dbReference type="EMBL" id="SHI74798.1"/>
    </source>
</evidence>
<protein>
    <submittedName>
        <fullName evidence="4">Transcriptional regulator, TetR family</fullName>
    </submittedName>
</protein>
<sequence length="189" mass="22012">MYHIKEDKRSQKSARLITEAVLALAERKPYEEITITDIEKKSTVARSTFYRLFDNTTDVLTYICDCAFAELTALHTQKKVNRINLTYLAGTYWGKHHKTLEIIIRAGYKHIFVESFTRHYPQFLSIHELDLPPVYEKDSNYAISIAASLFSTSLLTWIETGQQESIEELCQIVYDVLNQMIKIFTQPHE</sequence>
<dbReference type="PANTHER" id="PTHR43479:SF11">
    <property type="entry name" value="ACREF_ENVCD OPERON REPRESSOR-RELATED"/>
    <property type="match status" value="1"/>
</dbReference>
<evidence type="ECO:0000256" key="1">
    <source>
        <dbReference type="ARBA" id="ARBA00023125"/>
    </source>
</evidence>
<proteinExistence type="predicted"/>
<dbReference type="PANTHER" id="PTHR43479">
    <property type="entry name" value="ACREF/ENVCD OPERON REPRESSOR-RELATED"/>
    <property type="match status" value="1"/>
</dbReference>
<evidence type="ECO:0000256" key="2">
    <source>
        <dbReference type="PROSITE-ProRule" id="PRU00335"/>
    </source>
</evidence>
<evidence type="ECO:0000313" key="5">
    <source>
        <dbReference type="Proteomes" id="UP000191240"/>
    </source>
</evidence>
<evidence type="ECO:0000259" key="3">
    <source>
        <dbReference type="PROSITE" id="PS50977"/>
    </source>
</evidence>
<dbReference type="SUPFAM" id="SSF46689">
    <property type="entry name" value="Homeodomain-like"/>
    <property type="match status" value="1"/>
</dbReference>
<gene>
    <name evidence="4" type="ORF">SAMN02745671_01534</name>
</gene>
<feature type="domain" description="HTH tetR-type" evidence="3">
    <location>
        <begin position="11"/>
        <end position="71"/>
    </location>
</feature>
<dbReference type="OrthoDB" id="9810250at2"/>
<dbReference type="RefSeq" id="WP_052211864.1">
    <property type="nucleotide sequence ID" value="NZ_FQYW01000012.1"/>
</dbReference>
<dbReference type="InterPro" id="IPR050624">
    <property type="entry name" value="HTH-type_Tx_Regulator"/>
</dbReference>
<organism evidence="4 5">
    <name type="scientific">Anaerovibrio lipolyticus DSM 3074</name>
    <dbReference type="NCBI Taxonomy" id="1120997"/>
    <lineage>
        <taxon>Bacteria</taxon>
        <taxon>Bacillati</taxon>
        <taxon>Bacillota</taxon>
        <taxon>Negativicutes</taxon>
        <taxon>Selenomonadales</taxon>
        <taxon>Selenomonadaceae</taxon>
        <taxon>Anaerovibrio</taxon>
    </lineage>
</organism>
<dbReference type="InterPro" id="IPR009057">
    <property type="entry name" value="Homeodomain-like_sf"/>
</dbReference>
<name>A0A1M6DP57_9FIRM</name>
<feature type="DNA-binding region" description="H-T-H motif" evidence="2">
    <location>
        <begin position="34"/>
        <end position="53"/>
    </location>
</feature>
<dbReference type="AlphaFoldDB" id="A0A1M6DP57"/>
<accession>A0A1M6DP57</accession>
<keyword evidence="1 2" id="KW-0238">DNA-binding</keyword>
<dbReference type="GO" id="GO:0003677">
    <property type="term" value="F:DNA binding"/>
    <property type="evidence" value="ECO:0007669"/>
    <property type="project" value="UniProtKB-UniRule"/>
</dbReference>